<dbReference type="AlphaFoldDB" id="A0A0G4K2H1"/>
<evidence type="ECO:0000256" key="1">
    <source>
        <dbReference type="SAM" id="MobiDB-lite"/>
    </source>
</evidence>
<accession>A0A0G4K2H1</accession>
<reference evidence="3" key="1">
    <citation type="submission" date="2015-01" db="EMBL/GenBank/DDBJ databases">
        <authorList>
            <person name="Paterson Steve"/>
        </authorList>
    </citation>
    <scope>NUCLEOTIDE SEQUENCE [LARGE SCALE GENOMIC DNA]</scope>
    <source>
        <strain evidence="3">OBR1</strain>
    </source>
</reference>
<feature type="region of interest" description="Disordered" evidence="1">
    <location>
        <begin position="20"/>
        <end position="45"/>
    </location>
</feature>
<dbReference type="STRING" id="1109412.BN1221_04913c"/>
<proteinExistence type="predicted"/>
<gene>
    <name evidence="2" type="ORF">BN1221_04913c</name>
</gene>
<dbReference type="EMBL" id="CGIG01000001">
    <property type="protein sequence ID" value="CPR21485.1"/>
    <property type="molecule type" value="Genomic_DNA"/>
</dbReference>
<name>A0A0G4K2H1_9GAMM</name>
<evidence type="ECO:0000313" key="3">
    <source>
        <dbReference type="Proteomes" id="UP000044377"/>
    </source>
</evidence>
<sequence>MFGVIKNIIINWNLLLDGAGKPNHSDSGQARRNDSDTPYDPSLPK</sequence>
<organism evidence="2 3">
    <name type="scientific">Brenneria goodwinii</name>
    <dbReference type="NCBI Taxonomy" id="1109412"/>
    <lineage>
        <taxon>Bacteria</taxon>
        <taxon>Pseudomonadati</taxon>
        <taxon>Pseudomonadota</taxon>
        <taxon>Gammaproteobacteria</taxon>
        <taxon>Enterobacterales</taxon>
        <taxon>Pectobacteriaceae</taxon>
        <taxon>Brenneria</taxon>
    </lineage>
</organism>
<keyword evidence="3" id="KW-1185">Reference proteome</keyword>
<protein>
    <submittedName>
        <fullName evidence="2">Uncharacterized protein</fullName>
    </submittedName>
</protein>
<dbReference type="Proteomes" id="UP000044377">
    <property type="component" value="Unassembled WGS sequence"/>
</dbReference>
<evidence type="ECO:0000313" key="2">
    <source>
        <dbReference type="EMBL" id="CPR21485.1"/>
    </source>
</evidence>